<name>A0AA49Q4J4_9BACT</name>
<keyword evidence="3" id="KW-1185">Reference proteome</keyword>
<evidence type="ECO:0000313" key="3">
    <source>
        <dbReference type="Proteomes" id="UP001229955"/>
    </source>
</evidence>
<reference evidence="1" key="1">
    <citation type="submission" date="2023-07" db="EMBL/GenBank/DDBJ databases">
        <authorList>
            <person name="Haufschild T."/>
            <person name="Kallscheuer N."/>
            <person name="Hammer J."/>
            <person name="Kohn T."/>
            <person name="Kabuu M."/>
            <person name="Jogler M."/>
            <person name="Wohfarth N."/>
            <person name="Heuer A."/>
            <person name="Rohde M."/>
            <person name="van Teeseling M.C.F."/>
            <person name="Jogler C."/>
        </authorList>
    </citation>
    <scope>NUCLEOTIDE SEQUENCE</scope>
    <source>
        <strain evidence="1">Strain 138</strain>
        <strain evidence="2">Strain 318</strain>
    </source>
</reference>
<dbReference type="Proteomes" id="UP001229955">
    <property type="component" value="Chromosome"/>
</dbReference>
<gene>
    <name evidence="1" type="ORF">Strain138_000536</name>
    <name evidence="2" type="ORF">Strain318_000536</name>
</gene>
<dbReference type="Pfam" id="PF11306">
    <property type="entry name" value="DUF3108"/>
    <property type="match status" value="1"/>
</dbReference>
<dbReference type="AlphaFoldDB" id="A0AA49Q4J4"/>
<evidence type="ECO:0000313" key="1">
    <source>
        <dbReference type="EMBL" id="WKW11295.1"/>
    </source>
</evidence>
<dbReference type="KEGG" id="pspc:Strain318_000536"/>
<sequence>MIRLLAAAIVGATALGDASAQSRPAAVPFELGESLTYDVRFGAVKVGTGRMRVVGQEDVRGRTAWRVRFSVSGGTFFYKVDDVNESWMDVETLNSLRFVQDLNQGSRDRERRYEIFPERAVYQELVRGTEERPSVRDPLDDGSFLYFIRTVPLVVGQSYSFDRYFRPDRNPVIIRVLRRERVRVPAGEFNAIVVQPIIKTSGIFSEGGQAEIWLSDDEKRIMLQMRSRLSFGSLNLYLRSYRLTANGAVVGEQ</sequence>
<dbReference type="EMBL" id="CP130613">
    <property type="protein sequence ID" value="WKW14205.1"/>
    <property type="molecule type" value="Genomic_DNA"/>
</dbReference>
<dbReference type="RefSeq" id="WP_367886994.1">
    <property type="nucleotide sequence ID" value="NZ_CP130612.1"/>
</dbReference>
<protein>
    <submittedName>
        <fullName evidence="1">DUF3108 domain-containing protein</fullName>
    </submittedName>
</protein>
<dbReference type="EMBL" id="CP130612">
    <property type="protein sequence ID" value="WKW11295.1"/>
    <property type="molecule type" value="Genomic_DNA"/>
</dbReference>
<dbReference type="InterPro" id="IPR021457">
    <property type="entry name" value="DUF3108"/>
</dbReference>
<proteinExistence type="predicted"/>
<accession>A0AA49Q7L7</accession>
<evidence type="ECO:0000313" key="2">
    <source>
        <dbReference type="EMBL" id="WKW14205.1"/>
    </source>
</evidence>
<organism evidence="1">
    <name type="scientific">Pseudogemmatithrix spongiicola</name>
    <dbReference type="NCBI Taxonomy" id="3062599"/>
    <lineage>
        <taxon>Bacteria</taxon>
        <taxon>Pseudomonadati</taxon>
        <taxon>Gemmatimonadota</taxon>
        <taxon>Gemmatimonadia</taxon>
        <taxon>Gemmatimonadales</taxon>
        <taxon>Gemmatimonadaceae</taxon>
        <taxon>Pseudogemmatithrix</taxon>
    </lineage>
</organism>
<accession>A0AA49Q4J4</accession>